<keyword evidence="2" id="KW-1185">Reference proteome</keyword>
<gene>
    <name evidence="1" type="ORF">J2X87_000979</name>
</gene>
<sequence>MAFWFATPNTFLGGKRPKELLSANPLGVLSVAKEEVSRVVHG</sequence>
<dbReference type="EMBL" id="JAVDSD010000002">
    <property type="protein sequence ID" value="MDR6605914.1"/>
    <property type="molecule type" value="Genomic_DNA"/>
</dbReference>
<name>A0ACC6JHD5_9PSED</name>
<evidence type="ECO:0000313" key="1">
    <source>
        <dbReference type="EMBL" id="MDR6605914.1"/>
    </source>
</evidence>
<dbReference type="Proteomes" id="UP001259420">
    <property type="component" value="Unassembled WGS sequence"/>
</dbReference>
<accession>A0ACC6JHD5</accession>
<proteinExistence type="predicted"/>
<organism evidence="1 2">
    <name type="scientific">Pseudomonas synxantha</name>
    <dbReference type="NCBI Taxonomy" id="47883"/>
    <lineage>
        <taxon>Bacteria</taxon>
        <taxon>Pseudomonadati</taxon>
        <taxon>Pseudomonadota</taxon>
        <taxon>Gammaproteobacteria</taxon>
        <taxon>Pseudomonadales</taxon>
        <taxon>Pseudomonadaceae</taxon>
        <taxon>Pseudomonas</taxon>
    </lineage>
</organism>
<protein>
    <submittedName>
        <fullName evidence="1">Uncharacterized protein (DUF2384 family)</fullName>
    </submittedName>
</protein>
<comment type="caution">
    <text evidence="1">The sequence shown here is derived from an EMBL/GenBank/DDBJ whole genome shotgun (WGS) entry which is preliminary data.</text>
</comment>
<evidence type="ECO:0000313" key="2">
    <source>
        <dbReference type="Proteomes" id="UP001259420"/>
    </source>
</evidence>
<reference evidence="1" key="1">
    <citation type="submission" date="2023-07" db="EMBL/GenBank/DDBJ databases">
        <title>Sorghum-associated microbial communities from plants grown in Nebraska, USA.</title>
        <authorList>
            <person name="Schachtman D."/>
        </authorList>
    </citation>
    <scope>NUCLEOTIDE SEQUENCE</scope>
    <source>
        <strain evidence="1">BE46</strain>
    </source>
</reference>